<comment type="similarity">
    <text evidence="2">Belongs to the UPF0053 family.</text>
</comment>
<dbReference type="RefSeq" id="WP_221251386.1">
    <property type="nucleotide sequence ID" value="NZ_AP024355.1"/>
</dbReference>
<dbReference type="CDD" id="cd04590">
    <property type="entry name" value="CBS_pair_CorC_HlyC_assoc"/>
    <property type="match status" value="1"/>
</dbReference>
<dbReference type="Proteomes" id="UP001319827">
    <property type="component" value="Chromosome"/>
</dbReference>
<evidence type="ECO:0000259" key="12">
    <source>
        <dbReference type="PROSITE" id="PS51371"/>
    </source>
</evidence>
<keyword evidence="8 10" id="KW-0472">Membrane</keyword>
<evidence type="ECO:0000256" key="11">
    <source>
        <dbReference type="SAM" id="Phobius"/>
    </source>
</evidence>
<name>A0ABN6DVZ4_9BACT</name>
<dbReference type="PROSITE" id="PS51371">
    <property type="entry name" value="CBS"/>
    <property type="match status" value="2"/>
</dbReference>
<dbReference type="SUPFAM" id="SSF56176">
    <property type="entry name" value="FAD-binding/transporter-associated domain-like"/>
    <property type="match status" value="1"/>
</dbReference>
<evidence type="ECO:0000256" key="3">
    <source>
        <dbReference type="ARBA" id="ARBA00022475"/>
    </source>
</evidence>
<dbReference type="InterPro" id="IPR036318">
    <property type="entry name" value="FAD-bd_PCMH-like_sf"/>
</dbReference>
<feature type="transmembrane region" description="Helical" evidence="11">
    <location>
        <begin position="122"/>
        <end position="144"/>
    </location>
</feature>
<evidence type="ECO:0000256" key="9">
    <source>
        <dbReference type="PROSITE-ProRule" id="PRU00703"/>
    </source>
</evidence>
<dbReference type="InterPro" id="IPR046342">
    <property type="entry name" value="CBS_dom_sf"/>
</dbReference>
<dbReference type="PANTHER" id="PTHR22777:SF32">
    <property type="entry name" value="UPF0053 INNER MEMBRANE PROTEIN YFJD"/>
    <property type="match status" value="1"/>
</dbReference>
<evidence type="ECO:0000256" key="10">
    <source>
        <dbReference type="PROSITE-ProRule" id="PRU01193"/>
    </source>
</evidence>
<reference evidence="14 15" key="2">
    <citation type="journal article" date="2021" name="Int. J. Syst. Evol. Microbiol.">
        <title>Isolation and Polyphasic Characterization of Desulfuromonas versatilis sp. Nov., an Electrogenic Bacteria Capable of Versatile Metabolism Isolated from a Graphene Oxide-Reducing Enrichment Culture.</title>
        <authorList>
            <person name="Xie L."/>
            <person name="Yoshida N."/>
            <person name="Ishii S."/>
            <person name="Meng L."/>
        </authorList>
    </citation>
    <scope>NUCLEOTIDE SEQUENCE [LARGE SCALE GENOMIC DNA]</scope>
    <source>
        <strain evidence="14 15">NIT-T3</strain>
    </source>
</reference>
<evidence type="ECO:0000256" key="7">
    <source>
        <dbReference type="ARBA" id="ARBA00023122"/>
    </source>
</evidence>
<dbReference type="Pfam" id="PF00571">
    <property type="entry name" value="CBS"/>
    <property type="match status" value="2"/>
</dbReference>
<dbReference type="SMART" id="SM00116">
    <property type="entry name" value="CBS"/>
    <property type="match status" value="2"/>
</dbReference>
<dbReference type="PROSITE" id="PS51846">
    <property type="entry name" value="CNNM"/>
    <property type="match status" value="1"/>
</dbReference>
<dbReference type="SUPFAM" id="SSF54631">
    <property type="entry name" value="CBS-domain pair"/>
    <property type="match status" value="1"/>
</dbReference>
<keyword evidence="7 9" id="KW-0129">CBS domain</keyword>
<evidence type="ECO:0000256" key="8">
    <source>
        <dbReference type="ARBA" id="ARBA00023136"/>
    </source>
</evidence>
<keyword evidence="3" id="KW-1003">Cell membrane</keyword>
<evidence type="ECO:0000256" key="2">
    <source>
        <dbReference type="ARBA" id="ARBA00006337"/>
    </source>
</evidence>
<dbReference type="InterPro" id="IPR005170">
    <property type="entry name" value="Transptr-assoc_dom"/>
</dbReference>
<sequence>MEDQLFRLGVLFVLFVLSAFFSGSETALMSIDRLRVKYLVAKKRRGSTRLESLLLHPDRLLSAILVGNNLVNIAISVFATGLFVHLYGERGELLTILVLTPLLLLLAEVSPKTYAARYPERVSFLVLRPILLVMTLLAPVVWLVTSFSRMLTRLLGSGEEERPIISEDEIHTMISVGEQAGAVAKDKRKMLHGVLELAETRVRDVMIPRTEVVGIEVNAPFETVLALVQDSRHSRFPVYEGSLDNIVGIIHSKDILNFIEMRDGFSLREIARPPYFVPESKQIETLLQSFRRRRIHLAVVVDEYGGVEGIVTLEDIVEEIVGEIQDEYDVEEVLVRELAPGRYLVDGSISLRTVNRRFGLELSEEHANTLAGFLLRTLGTIPQEGERCEANGTVFVVRKVVDRRVEEIEMTLPAATP</sequence>
<proteinExistence type="inferred from homology"/>
<feature type="transmembrane region" description="Helical" evidence="11">
    <location>
        <begin position="60"/>
        <end position="87"/>
    </location>
</feature>
<keyword evidence="15" id="KW-1185">Reference proteome</keyword>
<evidence type="ECO:0000256" key="1">
    <source>
        <dbReference type="ARBA" id="ARBA00004651"/>
    </source>
</evidence>
<feature type="domain" description="CNNM transmembrane" evidence="13">
    <location>
        <begin position="1"/>
        <end position="187"/>
    </location>
</feature>
<reference evidence="14 15" key="1">
    <citation type="journal article" date="2016" name="C (Basel)">
        <title>Selective Growth of and Electricity Production by Marine Exoelectrogenic Bacteria in Self-Aggregated Hydrogel of Microbially Reduced Graphene Oxide.</title>
        <authorList>
            <person name="Yoshida N."/>
            <person name="Goto Y."/>
            <person name="Miyata Y."/>
        </authorList>
    </citation>
    <scope>NUCLEOTIDE SEQUENCE [LARGE SCALE GENOMIC DNA]</scope>
    <source>
        <strain evidence="14 15">NIT-T3</strain>
    </source>
</reference>
<evidence type="ECO:0000313" key="15">
    <source>
        <dbReference type="Proteomes" id="UP001319827"/>
    </source>
</evidence>
<keyword evidence="5" id="KW-0677">Repeat</keyword>
<organism evidence="14 15">
    <name type="scientific">Desulfuromonas versatilis</name>
    <dbReference type="NCBI Taxonomy" id="2802975"/>
    <lineage>
        <taxon>Bacteria</taxon>
        <taxon>Pseudomonadati</taxon>
        <taxon>Thermodesulfobacteriota</taxon>
        <taxon>Desulfuromonadia</taxon>
        <taxon>Desulfuromonadales</taxon>
        <taxon>Desulfuromonadaceae</taxon>
        <taxon>Desulfuromonas</taxon>
    </lineage>
</organism>
<dbReference type="SMART" id="SM01091">
    <property type="entry name" value="CorC_HlyC"/>
    <property type="match status" value="1"/>
</dbReference>
<protein>
    <submittedName>
        <fullName evidence="14">Membrane protein</fullName>
    </submittedName>
</protein>
<dbReference type="PANTHER" id="PTHR22777">
    <property type="entry name" value="HEMOLYSIN-RELATED"/>
    <property type="match status" value="1"/>
</dbReference>
<dbReference type="InterPro" id="IPR002550">
    <property type="entry name" value="CNNM"/>
</dbReference>
<dbReference type="Gene3D" id="3.30.465.10">
    <property type="match status" value="1"/>
</dbReference>
<keyword evidence="6 10" id="KW-1133">Transmembrane helix</keyword>
<dbReference type="Gene3D" id="3.10.580.10">
    <property type="entry name" value="CBS-domain"/>
    <property type="match status" value="1"/>
</dbReference>
<dbReference type="Pfam" id="PF03471">
    <property type="entry name" value="CorC_HlyC"/>
    <property type="match status" value="1"/>
</dbReference>
<evidence type="ECO:0000256" key="6">
    <source>
        <dbReference type="ARBA" id="ARBA00022989"/>
    </source>
</evidence>
<feature type="domain" description="CBS" evidence="12">
    <location>
        <begin position="206"/>
        <end position="267"/>
    </location>
</feature>
<evidence type="ECO:0000256" key="4">
    <source>
        <dbReference type="ARBA" id="ARBA00022692"/>
    </source>
</evidence>
<dbReference type="EMBL" id="AP024355">
    <property type="protein sequence ID" value="BCR03952.1"/>
    <property type="molecule type" value="Genomic_DNA"/>
</dbReference>
<dbReference type="InterPro" id="IPR016169">
    <property type="entry name" value="FAD-bd_PCMH_sub2"/>
</dbReference>
<evidence type="ECO:0000313" key="14">
    <source>
        <dbReference type="EMBL" id="BCR03952.1"/>
    </source>
</evidence>
<comment type="subcellular location">
    <subcellularLocation>
        <location evidence="1">Cell membrane</location>
        <topology evidence="1">Multi-pass membrane protein</topology>
    </subcellularLocation>
</comment>
<evidence type="ECO:0000256" key="5">
    <source>
        <dbReference type="ARBA" id="ARBA00022737"/>
    </source>
</evidence>
<dbReference type="InterPro" id="IPR000644">
    <property type="entry name" value="CBS_dom"/>
</dbReference>
<accession>A0ABN6DVZ4</accession>
<feature type="transmembrane region" description="Helical" evidence="11">
    <location>
        <begin position="6"/>
        <end position="28"/>
    </location>
</feature>
<gene>
    <name evidence="14" type="ORF">DESUT3_10210</name>
</gene>
<dbReference type="InterPro" id="IPR044751">
    <property type="entry name" value="Ion_transp-like_CBS"/>
</dbReference>
<feature type="domain" description="CBS" evidence="12">
    <location>
        <begin position="270"/>
        <end position="327"/>
    </location>
</feature>
<keyword evidence="4 10" id="KW-0812">Transmembrane</keyword>
<evidence type="ECO:0000259" key="13">
    <source>
        <dbReference type="PROSITE" id="PS51846"/>
    </source>
</evidence>
<dbReference type="Pfam" id="PF01595">
    <property type="entry name" value="CNNM"/>
    <property type="match status" value="1"/>
</dbReference>